<keyword evidence="13" id="KW-0812">Transmembrane</keyword>
<feature type="transmembrane region" description="Helical" evidence="13">
    <location>
        <begin position="1124"/>
        <end position="1146"/>
    </location>
</feature>
<keyword evidence="18" id="KW-1185">Reference proteome</keyword>
<feature type="compositionally biased region" description="Basic and acidic residues" evidence="12">
    <location>
        <begin position="730"/>
        <end position="757"/>
    </location>
</feature>
<dbReference type="GO" id="GO:0005730">
    <property type="term" value="C:nucleolus"/>
    <property type="evidence" value="ECO:0007669"/>
    <property type="project" value="UniProtKB-SubCell"/>
</dbReference>
<accession>A0AAD5YR03</accession>
<dbReference type="Gene3D" id="1.20.1250.20">
    <property type="entry name" value="MFS general substrate transporter like domains"/>
    <property type="match status" value="1"/>
</dbReference>
<evidence type="ECO:0000256" key="11">
    <source>
        <dbReference type="RuleBase" id="RU365068"/>
    </source>
</evidence>
<dbReference type="PROSITE" id="PS00039">
    <property type="entry name" value="DEAD_ATP_HELICASE"/>
    <property type="match status" value="1"/>
</dbReference>
<feature type="transmembrane region" description="Helical" evidence="13">
    <location>
        <begin position="980"/>
        <end position="1001"/>
    </location>
</feature>
<sequence length="1738" mass="192652">MENKNTRTSRNVRSVKAGKLKRISEKQKVEEVDRLALEYIPPDDLKLFADLPISEYTKRGLKKAFFVEMTDIQSKSLPVSLKGKDVLGAARTGSGKTLAFLIPVLEILYRRKWGAMDGLGALIISPTRELAVQIFEVLRSIGGYHSFSAGLVIGGKNLKDERDRLSRMNILVATPGRLLQHMDQTVGFDADNLQMLVLDEADRILDMGFQRTLSALLSHLPKSRQTLLFSATQTQSVSDLARLSLKNPVSIGVAAPGESTDGTYIPSTLEQHYIVCDLDKKLDVLWSFIKTHLQSKTLVFMSSCKQVRFVFETFCRMHPGIPLIHLHGKQKQSARLTMFNKFTTTKHAVLFATDIAARGLDFPSVDWVVQLDAPEDVETYIHRVGRTARYESKGKGMLMLCPSEEEGMKVVLEKKGLEVNKIKIRQSKTQSIENQLQNLAFQDPEIKYLGQRAFVSYLRSIYLQKDKSIFKIDELPVERFAESLGLPGAPKIKFLSKEAVKRRKNASRAVEAAEAEVRKEKESMKPAKKASEAESEDDGDGSGEDSSEEGEESGSEAASSGDDEEAPAEQDKGKKVCLSQSKPEMILIMMRRLELFARNMTACSSGRTKTFYPKHYSKLISHDDTSDPEDDFITLKRADHELDDADLKDQNTSNPPTINTTTYATTFEQDLAANLSKRKQKLGRAKRAIATGGVNTKLVFDDEGKAHQLYELEDGEKWFKERGGLLGAQEEGKKFAEEERTKMKATDVVDREEAREKKREKKRKRKERERAMNGEDEGGAVAMLESAGEDDGYVSPEFDLPPESDEEMPPPGRQSFVERPPSKKRKVDNDEDLDDEEELALRLLLFVYLYYLLCHENTHNRVAGRLNLIIPLSDFTRVQSVVRPLMAASTKPLICTHQNPLYSASSERMTGITALPLAQEEGHGENHQKFRGVSKITGPGWSHMPTLTIGFLGIQIFWSVEMSYASPYLLSLGLSKSKMAIVFVAGPLSGLVIQPLIGVLADNCTSRFGRRRPYMMAGILICLFAMILLGFTRWFASLFIPGENDSNDVLTIWLAVLSIYLIDFAINAIMSVDRALLVDSLPSSQQPQGNAWAATMVSIGAIVGFFVGNVDLTQTLPFFGHTQLQVLSVVACLVLLGCHLVVGILVKEKVLLSKTDSTGKASKSTFVQGLTDIWTNIFSLPPVIRQICFIQFFAALGWFPIMFYTTVYIGDLYKRGLPIPLDKVAQDVQDTQATRLGSRALFAQSVIALIGNIILPYFVTESAPISGPVDQQKPHLRFGYGAKPWWKRVGRFVKVPSWLRIHLASLWALSHLVFALAMFGTFFTTSVSGASFLMAVLGFPMAVGQWAPFALIATAILTESSDDDGTTIQLSDTRTRPRRINHSDLDVDADADADANERSMFLPGEASDSEDDKDDTELKRTEERRRILGSSVAQISRLDISNGDGYHHMGNGDGGDPGSMGDPQSGRGGGLSSKAGIILGIQNIFIVIPQFLVTGFSSLIFAIFDPQNPSVPTHRGGPVLTNATNVNAVIVNTNSTSELAAGARQLTRDVFSKWLELESRQDDTELYQPLHAMAFISYFLPKVFALDASMALEGDVSSPGNSERGGDGQDWYEGSSPGTTIRERAIIAWEKMNTPRPNIWVNLGGVDDSESAEDSPDLDRVTPPSYAGLPPPYTPGNQPYDPYQMPLVAERLKTQRKMLNILASMSSQELDLLPSHLVEVARKAKQIRSIEQGRAQRN</sequence>
<comment type="domain">
    <text evidence="11">The Q motif is unique to and characteristic of the DEAD box family of RNA helicases and controls ATP binding and hydrolysis.</text>
</comment>
<dbReference type="SMART" id="SM00487">
    <property type="entry name" value="DEXDc"/>
    <property type="match status" value="1"/>
</dbReference>
<comment type="similarity">
    <text evidence="11">Belongs to the DEAD box helicase family.</text>
</comment>
<keyword evidence="6 11" id="KW-0378">Hydrolase</keyword>
<feature type="transmembrane region" description="Helical" evidence="13">
    <location>
        <begin position="1329"/>
        <end position="1352"/>
    </location>
</feature>
<dbReference type="Pfam" id="PF07690">
    <property type="entry name" value="MFS_1"/>
    <property type="match status" value="1"/>
</dbReference>
<feature type="region of interest" description="Disordered" evidence="12">
    <location>
        <begin position="1594"/>
        <end position="1617"/>
    </location>
</feature>
<dbReference type="GO" id="GO:0003724">
    <property type="term" value="F:RNA helicase activity"/>
    <property type="evidence" value="ECO:0007669"/>
    <property type="project" value="UniProtKB-EC"/>
</dbReference>
<feature type="transmembrane region" description="Helical" evidence="13">
    <location>
        <begin position="1013"/>
        <end position="1031"/>
    </location>
</feature>
<organism evidence="17 18">
    <name type="scientific">Leucocoprinus birnbaumii</name>
    <dbReference type="NCBI Taxonomy" id="56174"/>
    <lineage>
        <taxon>Eukaryota</taxon>
        <taxon>Fungi</taxon>
        <taxon>Dikarya</taxon>
        <taxon>Basidiomycota</taxon>
        <taxon>Agaricomycotina</taxon>
        <taxon>Agaricomycetes</taxon>
        <taxon>Agaricomycetidae</taxon>
        <taxon>Agaricales</taxon>
        <taxon>Agaricineae</taxon>
        <taxon>Agaricaceae</taxon>
        <taxon>Leucocoprinus</taxon>
    </lineage>
</organism>
<protein>
    <recommendedName>
        <fullName evidence="11">ATP-dependent RNA helicase</fullName>
        <ecNumber evidence="11">3.6.4.13</ecNumber>
    </recommendedName>
</protein>
<evidence type="ECO:0000313" key="18">
    <source>
        <dbReference type="Proteomes" id="UP001213000"/>
    </source>
</evidence>
<keyword evidence="9 11" id="KW-0694">RNA-binding</keyword>
<feature type="transmembrane region" description="Helical" evidence="13">
    <location>
        <begin position="1241"/>
        <end position="1259"/>
    </location>
</feature>
<feature type="transmembrane region" description="Helical" evidence="13">
    <location>
        <begin position="1187"/>
        <end position="1209"/>
    </location>
</feature>
<comment type="catalytic activity">
    <reaction evidence="11">
        <text>ATP + H2O = ADP + phosphate + H(+)</text>
        <dbReference type="Rhea" id="RHEA:13065"/>
        <dbReference type="ChEBI" id="CHEBI:15377"/>
        <dbReference type="ChEBI" id="CHEBI:15378"/>
        <dbReference type="ChEBI" id="CHEBI:30616"/>
        <dbReference type="ChEBI" id="CHEBI:43474"/>
        <dbReference type="ChEBI" id="CHEBI:456216"/>
        <dbReference type="EC" id="3.6.4.13"/>
    </reaction>
</comment>
<feature type="compositionally biased region" description="Acidic residues" evidence="12">
    <location>
        <begin position="533"/>
        <end position="554"/>
    </location>
</feature>
<evidence type="ECO:0000256" key="12">
    <source>
        <dbReference type="SAM" id="MobiDB-lite"/>
    </source>
</evidence>
<feature type="compositionally biased region" description="Basic and acidic residues" evidence="12">
    <location>
        <begin position="515"/>
        <end position="532"/>
    </location>
</feature>
<feature type="compositionally biased region" description="Acidic residues" evidence="12">
    <location>
        <begin position="1647"/>
        <end position="1656"/>
    </location>
</feature>
<dbReference type="PROSITE" id="PS51194">
    <property type="entry name" value="HELICASE_CTER"/>
    <property type="match status" value="1"/>
</dbReference>
<dbReference type="SUPFAM" id="SSF103473">
    <property type="entry name" value="MFS general substrate transporter"/>
    <property type="match status" value="1"/>
</dbReference>
<keyword evidence="13" id="KW-0472">Membrane</keyword>
<feature type="domain" description="Helicase ATP-binding" evidence="14">
    <location>
        <begin position="77"/>
        <end position="251"/>
    </location>
</feature>
<dbReference type="InterPro" id="IPR001650">
    <property type="entry name" value="Helicase_C-like"/>
</dbReference>
<dbReference type="GO" id="GO:0016020">
    <property type="term" value="C:membrane"/>
    <property type="evidence" value="ECO:0007669"/>
    <property type="project" value="UniProtKB-SubCell"/>
</dbReference>
<evidence type="ECO:0000259" key="16">
    <source>
        <dbReference type="PROSITE" id="PS51195"/>
    </source>
</evidence>
<feature type="region of interest" description="Disordered" evidence="12">
    <location>
        <begin position="1443"/>
        <end position="1469"/>
    </location>
</feature>
<gene>
    <name evidence="17" type="ORF">NP233_g9280</name>
</gene>
<dbReference type="InterPro" id="IPR000629">
    <property type="entry name" value="RNA-helicase_DEAD-box_CS"/>
</dbReference>
<name>A0AAD5YR03_9AGAR</name>
<feature type="domain" description="Helicase C-terminal" evidence="15">
    <location>
        <begin position="268"/>
        <end position="440"/>
    </location>
</feature>
<dbReference type="GO" id="GO:0016787">
    <property type="term" value="F:hydrolase activity"/>
    <property type="evidence" value="ECO:0007669"/>
    <property type="project" value="UniProtKB-KW"/>
</dbReference>
<dbReference type="EC" id="3.6.4.13" evidence="11"/>
<feature type="region of interest" description="Disordered" evidence="12">
    <location>
        <begin position="730"/>
        <end position="833"/>
    </location>
</feature>
<evidence type="ECO:0000259" key="15">
    <source>
        <dbReference type="PROSITE" id="PS51194"/>
    </source>
</evidence>
<dbReference type="GO" id="GO:0003723">
    <property type="term" value="F:RNA binding"/>
    <property type="evidence" value="ECO:0007669"/>
    <property type="project" value="UniProtKB-UniRule"/>
</dbReference>
<dbReference type="GO" id="GO:0022857">
    <property type="term" value="F:transmembrane transporter activity"/>
    <property type="evidence" value="ECO:0007669"/>
    <property type="project" value="InterPro"/>
</dbReference>
<dbReference type="Gene3D" id="3.40.50.300">
    <property type="entry name" value="P-loop containing nucleotide triphosphate hydrolases"/>
    <property type="match status" value="2"/>
</dbReference>
<dbReference type="Proteomes" id="UP001213000">
    <property type="component" value="Unassembled WGS sequence"/>
</dbReference>
<feature type="transmembrane region" description="Helical" evidence="13">
    <location>
        <begin position="1301"/>
        <end position="1323"/>
    </location>
</feature>
<feature type="short sequence motif" description="Q motif" evidence="10">
    <location>
        <begin position="46"/>
        <end position="74"/>
    </location>
</feature>
<evidence type="ECO:0000256" key="3">
    <source>
        <dbReference type="ARBA" id="ARBA00022517"/>
    </source>
</evidence>
<keyword evidence="4" id="KW-0698">rRNA processing</keyword>
<keyword evidence="7 11" id="KW-0347">Helicase</keyword>
<dbReference type="SMART" id="SM00490">
    <property type="entry name" value="HELICc"/>
    <property type="match status" value="1"/>
</dbReference>
<dbReference type="GO" id="GO:0005524">
    <property type="term" value="F:ATP binding"/>
    <property type="evidence" value="ECO:0007669"/>
    <property type="project" value="UniProtKB-UniRule"/>
</dbReference>
<evidence type="ECO:0000256" key="7">
    <source>
        <dbReference type="ARBA" id="ARBA00022806"/>
    </source>
</evidence>
<evidence type="ECO:0000313" key="17">
    <source>
        <dbReference type="EMBL" id="KAJ3562916.1"/>
    </source>
</evidence>
<keyword evidence="8 11" id="KW-0067">ATP-binding</keyword>
<dbReference type="InterPro" id="IPR036259">
    <property type="entry name" value="MFS_trans_sf"/>
</dbReference>
<keyword evidence="5 11" id="KW-0547">Nucleotide-binding</keyword>
<dbReference type="InterPro" id="IPR027417">
    <property type="entry name" value="P-loop_NTPase"/>
</dbReference>
<dbReference type="InterPro" id="IPR014001">
    <property type="entry name" value="Helicase_ATP-bd"/>
</dbReference>
<dbReference type="Pfam" id="PF13959">
    <property type="entry name" value="CTE_SPB4"/>
    <property type="match status" value="1"/>
</dbReference>
<comment type="function">
    <text evidence="11">RNA helicase.</text>
</comment>
<feature type="region of interest" description="Disordered" evidence="12">
    <location>
        <begin position="505"/>
        <end position="577"/>
    </location>
</feature>
<evidence type="ECO:0000256" key="4">
    <source>
        <dbReference type="ARBA" id="ARBA00022552"/>
    </source>
</evidence>
<dbReference type="CDD" id="cd18787">
    <property type="entry name" value="SF2_C_DEAD"/>
    <property type="match status" value="1"/>
</dbReference>
<feature type="transmembrane region" description="Helical" evidence="13">
    <location>
        <begin position="1051"/>
        <end position="1070"/>
    </location>
</feature>
<dbReference type="InterPro" id="IPR014014">
    <property type="entry name" value="RNA_helicase_DEAD_Q_motif"/>
</dbReference>
<reference evidence="17" key="1">
    <citation type="submission" date="2022-07" db="EMBL/GenBank/DDBJ databases">
        <title>Genome Sequence of Leucocoprinus birnbaumii.</title>
        <authorList>
            <person name="Buettner E."/>
        </authorList>
    </citation>
    <scope>NUCLEOTIDE SEQUENCE</scope>
    <source>
        <strain evidence="17">VT141</strain>
    </source>
</reference>
<dbReference type="SMART" id="SM01178">
    <property type="entry name" value="DUF4217"/>
    <property type="match status" value="1"/>
</dbReference>
<dbReference type="PANTHER" id="PTHR24031">
    <property type="entry name" value="RNA HELICASE"/>
    <property type="match status" value="1"/>
</dbReference>
<dbReference type="PROSITE" id="PS51195">
    <property type="entry name" value="Q_MOTIF"/>
    <property type="match status" value="1"/>
</dbReference>
<dbReference type="EMBL" id="JANIEX010000816">
    <property type="protein sequence ID" value="KAJ3562916.1"/>
    <property type="molecule type" value="Genomic_DNA"/>
</dbReference>
<evidence type="ECO:0000256" key="5">
    <source>
        <dbReference type="ARBA" id="ARBA00022741"/>
    </source>
</evidence>
<evidence type="ECO:0000256" key="1">
    <source>
        <dbReference type="ARBA" id="ARBA00004141"/>
    </source>
</evidence>
<evidence type="ECO:0000259" key="14">
    <source>
        <dbReference type="PROSITE" id="PS51192"/>
    </source>
</evidence>
<keyword evidence="13" id="KW-1133">Transmembrane helix</keyword>
<dbReference type="Pfam" id="PF00270">
    <property type="entry name" value="DEAD"/>
    <property type="match status" value="1"/>
</dbReference>
<dbReference type="GO" id="GO:0006364">
    <property type="term" value="P:rRNA processing"/>
    <property type="evidence" value="ECO:0007669"/>
    <property type="project" value="UniProtKB-KW"/>
</dbReference>
<dbReference type="Pfam" id="PF00271">
    <property type="entry name" value="Helicase_C"/>
    <property type="match status" value="1"/>
</dbReference>
<dbReference type="InterPro" id="IPR011701">
    <property type="entry name" value="MFS"/>
</dbReference>
<dbReference type="CDD" id="cd17941">
    <property type="entry name" value="DEADc_DDX10"/>
    <property type="match status" value="1"/>
</dbReference>
<dbReference type="InterPro" id="IPR025313">
    <property type="entry name" value="SPB4-like_CTE"/>
</dbReference>
<evidence type="ECO:0000256" key="8">
    <source>
        <dbReference type="ARBA" id="ARBA00022840"/>
    </source>
</evidence>
<dbReference type="PROSITE" id="PS51192">
    <property type="entry name" value="HELICASE_ATP_BIND_1"/>
    <property type="match status" value="1"/>
</dbReference>
<comment type="caution">
    <text evidence="17">The sequence shown here is derived from an EMBL/GenBank/DDBJ whole genome shotgun (WGS) entry which is preliminary data.</text>
</comment>
<feature type="domain" description="DEAD-box RNA helicase Q" evidence="16">
    <location>
        <begin position="46"/>
        <end position="74"/>
    </location>
</feature>
<feature type="region of interest" description="Disordered" evidence="12">
    <location>
        <begin position="1644"/>
        <end position="1678"/>
    </location>
</feature>
<proteinExistence type="inferred from homology"/>
<keyword evidence="3" id="KW-0690">Ribosome biogenesis</keyword>
<feature type="compositionally biased region" description="Basic residues" evidence="12">
    <location>
        <begin position="758"/>
        <end position="767"/>
    </location>
</feature>
<feature type="compositionally biased region" description="Basic and acidic residues" evidence="12">
    <location>
        <begin position="1416"/>
        <end position="1426"/>
    </location>
</feature>
<feature type="transmembrane region" description="Helical" evidence="13">
    <location>
        <begin position="1091"/>
        <end position="1112"/>
    </location>
</feature>
<evidence type="ECO:0000256" key="9">
    <source>
        <dbReference type="ARBA" id="ARBA00022884"/>
    </source>
</evidence>
<evidence type="ECO:0000256" key="10">
    <source>
        <dbReference type="PROSITE-ProRule" id="PRU00552"/>
    </source>
</evidence>
<dbReference type="InterPro" id="IPR011545">
    <property type="entry name" value="DEAD/DEAH_box_helicase_dom"/>
</dbReference>
<evidence type="ECO:0000256" key="2">
    <source>
        <dbReference type="ARBA" id="ARBA00004604"/>
    </source>
</evidence>
<comment type="subcellular location">
    <subcellularLocation>
        <location evidence="1">Membrane</location>
        <topology evidence="1">Multi-pass membrane protein</topology>
    </subcellularLocation>
    <subcellularLocation>
        <location evidence="2">Nucleus</location>
        <location evidence="2">Nucleolus</location>
    </subcellularLocation>
</comment>
<feature type="region of interest" description="Disordered" evidence="12">
    <location>
        <begin position="1362"/>
        <end position="1426"/>
    </location>
</feature>
<evidence type="ECO:0000256" key="13">
    <source>
        <dbReference type="SAM" id="Phobius"/>
    </source>
</evidence>
<evidence type="ECO:0000256" key="6">
    <source>
        <dbReference type="ARBA" id="ARBA00022801"/>
    </source>
</evidence>
<dbReference type="SUPFAM" id="SSF52540">
    <property type="entry name" value="P-loop containing nucleoside triphosphate hydrolases"/>
    <property type="match status" value="1"/>
</dbReference>
<feature type="transmembrane region" description="Helical" evidence="13">
    <location>
        <begin position="1484"/>
        <end position="1504"/>
    </location>
</feature>